<name>A0A2P2LS16_RHIMU</name>
<protein>
    <recommendedName>
        <fullName evidence="3">Secreted protein</fullName>
    </recommendedName>
</protein>
<feature type="chain" id="PRO_5015190120" description="Secreted protein" evidence="1">
    <location>
        <begin position="31"/>
        <end position="81"/>
    </location>
</feature>
<dbReference type="AlphaFoldDB" id="A0A2P2LS16"/>
<organism evidence="2">
    <name type="scientific">Rhizophora mucronata</name>
    <name type="common">Asiatic mangrove</name>
    <dbReference type="NCBI Taxonomy" id="61149"/>
    <lineage>
        <taxon>Eukaryota</taxon>
        <taxon>Viridiplantae</taxon>
        <taxon>Streptophyta</taxon>
        <taxon>Embryophyta</taxon>
        <taxon>Tracheophyta</taxon>
        <taxon>Spermatophyta</taxon>
        <taxon>Magnoliopsida</taxon>
        <taxon>eudicotyledons</taxon>
        <taxon>Gunneridae</taxon>
        <taxon>Pentapetalae</taxon>
        <taxon>rosids</taxon>
        <taxon>fabids</taxon>
        <taxon>Malpighiales</taxon>
        <taxon>Rhizophoraceae</taxon>
        <taxon>Rhizophora</taxon>
    </lineage>
</organism>
<evidence type="ECO:0000256" key="1">
    <source>
        <dbReference type="SAM" id="SignalP"/>
    </source>
</evidence>
<keyword evidence="1" id="KW-0732">Signal</keyword>
<sequence>MLSVMIYLTGFACLCCLCVFCIFEIHGISATCLSGLSDCLTFFLRYNNFTDYKLETYFCGTTDQLNEDRISSTITGINGMH</sequence>
<accession>A0A2P2LS16</accession>
<proteinExistence type="predicted"/>
<evidence type="ECO:0000313" key="2">
    <source>
        <dbReference type="EMBL" id="MBX20744.1"/>
    </source>
</evidence>
<dbReference type="EMBL" id="GGEC01040260">
    <property type="protein sequence ID" value="MBX20744.1"/>
    <property type="molecule type" value="Transcribed_RNA"/>
</dbReference>
<reference evidence="2" key="1">
    <citation type="submission" date="2018-02" db="EMBL/GenBank/DDBJ databases">
        <title>Rhizophora mucronata_Transcriptome.</title>
        <authorList>
            <person name="Meera S.P."/>
            <person name="Sreeshan A."/>
            <person name="Augustine A."/>
        </authorList>
    </citation>
    <scope>NUCLEOTIDE SEQUENCE</scope>
    <source>
        <tissue evidence="2">Leaf</tissue>
    </source>
</reference>
<evidence type="ECO:0008006" key="3">
    <source>
        <dbReference type="Google" id="ProtNLM"/>
    </source>
</evidence>
<feature type="signal peptide" evidence="1">
    <location>
        <begin position="1"/>
        <end position="30"/>
    </location>
</feature>